<feature type="compositionally biased region" description="Polar residues" evidence="2">
    <location>
        <begin position="1394"/>
        <end position="1405"/>
    </location>
</feature>
<dbReference type="PROSITE" id="PS51444">
    <property type="entry name" value="FH2"/>
    <property type="match status" value="1"/>
</dbReference>
<dbReference type="SUPFAM" id="SSF101447">
    <property type="entry name" value="Formin homology 2 domain (FH2 domain)"/>
    <property type="match status" value="1"/>
</dbReference>
<evidence type="ECO:0000256" key="1">
    <source>
        <dbReference type="ARBA" id="ARBA00023203"/>
    </source>
</evidence>
<name>A0A1D1VTT2_RAMVA</name>
<feature type="region of interest" description="Disordered" evidence="2">
    <location>
        <begin position="654"/>
        <end position="673"/>
    </location>
</feature>
<feature type="compositionally biased region" description="Polar residues" evidence="2">
    <location>
        <begin position="1215"/>
        <end position="1227"/>
    </location>
</feature>
<feature type="compositionally biased region" description="Polar residues" evidence="2">
    <location>
        <begin position="214"/>
        <end position="235"/>
    </location>
</feature>
<feature type="compositionally biased region" description="Polar residues" evidence="2">
    <location>
        <begin position="2007"/>
        <end position="2033"/>
    </location>
</feature>
<feature type="domain" description="FH2" evidence="4">
    <location>
        <begin position="2924"/>
        <end position="3317"/>
    </location>
</feature>
<dbReference type="Proteomes" id="UP000186922">
    <property type="component" value="Unassembled WGS sequence"/>
</dbReference>
<feature type="compositionally biased region" description="Basic and acidic residues" evidence="2">
    <location>
        <begin position="2656"/>
        <end position="2680"/>
    </location>
</feature>
<feature type="region of interest" description="Disordered" evidence="2">
    <location>
        <begin position="1"/>
        <end position="582"/>
    </location>
</feature>
<feature type="compositionally biased region" description="Basic and acidic residues" evidence="2">
    <location>
        <begin position="764"/>
        <end position="780"/>
    </location>
</feature>
<dbReference type="GO" id="GO:0051015">
    <property type="term" value="F:actin filament binding"/>
    <property type="evidence" value="ECO:0007669"/>
    <property type="project" value="TreeGrafter"/>
</dbReference>
<feature type="compositionally biased region" description="Pro residues" evidence="2">
    <location>
        <begin position="2851"/>
        <end position="2915"/>
    </location>
</feature>
<feature type="region of interest" description="Disordered" evidence="2">
    <location>
        <begin position="616"/>
        <end position="637"/>
    </location>
</feature>
<evidence type="ECO:0000259" key="3">
    <source>
        <dbReference type="PROSITE" id="PS51232"/>
    </source>
</evidence>
<dbReference type="OrthoDB" id="5332616at2759"/>
<feature type="compositionally biased region" description="Polar residues" evidence="2">
    <location>
        <begin position="398"/>
        <end position="414"/>
    </location>
</feature>
<feature type="region of interest" description="Disordered" evidence="2">
    <location>
        <begin position="1678"/>
        <end position="1772"/>
    </location>
</feature>
<feature type="region of interest" description="Disordered" evidence="2">
    <location>
        <begin position="861"/>
        <end position="1302"/>
    </location>
</feature>
<dbReference type="PANTHER" id="PTHR45920:SF4">
    <property type="entry name" value="FORMIN HOMOLOGY 2 DOMAIN CONTAINING, ISOFORM I"/>
    <property type="match status" value="1"/>
</dbReference>
<feature type="compositionally biased region" description="Basic and acidic residues" evidence="2">
    <location>
        <begin position="967"/>
        <end position="976"/>
    </location>
</feature>
<feature type="compositionally biased region" description="Basic and acidic residues" evidence="2">
    <location>
        <begin position="1258"/>
        <end position="1269"/>
    </location>
</feature>
<protein>
    <submittedName>
        <fullName evidence="5">Uncharacterized protein</fullName>
    </submittedName>
</protein>
<feature type="compositionally biased region" description="Basic and acidic residues" evidence="2">
    <location>
        <begin position="425"/>
        <end position="440"/>
    </location>
</feature>
<feature type="compositionally biased region" description="Basic and acidic residues" evidence="2">
    <location>
        <begin position="1006"/>
        <end position="1017"/>
    </location>
</feature>
<feature type="compositionally biased region" description="Basic and acidic residues" evidence="2">
    <location>
        <begin position="2573"/>
        <end position="2585"/>
    </location>
</feature>
<feature type="compositionally biased region" description="Basic and acidic residues" evidence="2">
    <location>
        <begin position="1372"/>
        <end position="1382"/>
    </location>
</feature>
<comment type="caution">
    <text evidence="5">The sequence shown here is derived from an EMBL/GenBank/DDBJ whole genome shotgun (WGS) entry which is preliminary data.</text>
</comment>
<feature type="compositionally biased region" description="Basic and acidic residues" evidence="2">
    <location>
        <begin position="535"/>
        <end position="561"/>
    </location>
</feature>
<evidence type="ECO:0000313" key="6">
    <source>
        <dbReference type="Proteomes" id="UP000186922"/>
    </source>
</evidence>
<feature type="compositionally biased region" description="Polar residues" evidence="2">
    <location>
        <begin position="96"/>
        <end position="106"/>
    </location>
</feature>
<reference evidence="5 6" key="1">
    <citation type="journal article" date="2016" name="Nat. Commun.">
        <title>Extremotolerant tardigrade genome and improved radiotolerance of human cultured cells by tardigrade-unique protein.</title>
        <authorList>
            <person name="Hashimoto T."/>
            <person name="Horikawa D.D."/>
            <person name="Saito Y."/>
            <person name="Kuwahara H."/>
            <person name="Kozuka-Hata H."/>
            <person name="Shin-I T."/>
            <person name="Minakuchi Y."/>
            <person name="Ohishi K."/>
            <person name="Motoyama A."/>
            <person name="Aizu T."/>
            <person name="Enomoto A."/>
            <person name="Kondo K."/>
            <person name="Tanaka S."/>
            <person name="Hara Y."/>
            <person name="Koshikawa S."/>
            <person name="Sagara H."/>
            <person name="Miura T."/>
            <person name="Yokobori S."/>
            <person name="Miyagawa K."/>
            <person name="Suzuki Y."/>
            <person name="Kubo T."/>
            <person name="Oyama M."/>
            <person name="Kohara Y."/>
            <person name="Fujiyama A."/>
            <person name="Arakawa K."/>
            <person name="Katayama T."/>
            <person name="Toyoda A."/>
            <person name="Kunieda T."/>
        </authorList>
    </citation>
    <scope>NUCLEOTIDE SEQUENCE [LARGE SCALE GENOMIC DNA]</scope>
    <source>
        <strain evidence="5 6">YOKOZUNA-1</strain>
    </source>
</reference>
<feature type="compositionally biased region" description="Polar residues" evidence="2">
    <location>
        <begin position="1326"/>
        <end position="1344"/>
    </location>
</feature>
<dbReference type="GO" id="GO:0030866">
    <property type="term" value="P:cortical actin cytoskeleton organization"/>
    <property type="evidence" value="ECO:0007669"/>
    <property type="project" value="TreeGrafter"/>
</dbReference>
<feature type="compositionally biased region" description="Low complexity" evidence="2">
    <location>
        <begin position="2117"/>
        <end position="2127"/>
    </location>
</feature>
<feature type="compositionally biased region" description="Basic and acidic residues" evidence="2">
    <location>
        <begin position="467"/>
        <end position="476"/>
    </location>
</feature>
<proteinExistence type="predicted"/>
<keyword evidence="6" id="KW-1185">Reference proteome</keyword>
<dbReference type="Gene3D" id="1.25.10.10">
    <property type="entry name" value="Leucine-rich Repeat Variant"/>
    <property type="match status" value="1"/>
</dbReference>
<feature type="region of interest" description="Disordered" evidence="2">
    <location>
        <begin position="1639"/>
        <end position="1664"/>
    </location>
</feature>
<dbReference type="InterPro" id="IPR014768">
    <property type="entry name" value="GBD/FH3_dom"/>
</dbReference>
<dbReference type="SMART" id="SM00498">
    <property type="entry name" value="FH2"/>
    <property type="match status" value="1"/>
</dbReference>
<evidence type="ECO:0000259" key="4">
    <source>
        <dbReference type="PROSITE" id="PS51444"/>
    </source>
</evidence>
<feature type="compositionally biased region" description="Basic and acidic residues" evidence="2">
    <location>
        <begin position="1858"/>
        <end position="1891"/>
    </location>
</feature>
<feature type="compositionally biased region" description="Basic and acidic residues" evidence="2">
    <location>
        <begin position="619"/>
        <end position="631"/>
    </location>
</feature>
<feature type="compositionally biased region" description="Basic and acidic residues" evidence="2">
    <location>
        <begin position="658"/>
        <end position="673"/>
    </location>
</feature>
<feature type="compositionally biased region" description="Basic residues" evidence="2">
    <location>
        <begin position="3304"/>
        <end position="3316"/>
    </location>
</feature>
<dbReference type="EMBL" id="BDGG01000011">
    <property type="protein sequence ID" value="GAV04927.1"/>
    <property type="molecule type" value="Genomic_DNA"/>
</dbReference>
<evidence type="ECO:0000256" key="2">
    <source>
        <dbReference type="SAM" id="MobiDB-lite"/>
    </source>
</evidence>
<dbReference type="InterPro" id="IPR015425">
    <property type="entry name" value="FH2_Formin"/>
</dbReference>
<feature type="compositionally biased region" description="Low complexity" evidence="2">
    <location>
        <begin position="2586"/>
        <end position="2600"/>
    </location>
</feature>
<feature type="compositionally biased region" description="Polar residues" evidence="2">
    <location>
        <begin position="1286"/>
        <end position="1301"/>
    </location>
</feature>
<sequence length="3446" mass="382193">MSYRSSRRSDYLGTGSSGSSDYHSPSSLSRRYSAGRSSSHHSPYLPPTLDYTSSQRLTSSGYPRAPSYDTHADPSQRRSSYTSTSTLDSLTPSRYRSASNHRNSTDVLYHSPRSAYGVGSGSNLAVYDANRPSTSRAQSRPSPTTDTTTVSRHHSPSPTMDSPDSTSGLSAPVRDSPYRRLRSREDSGSAKPSSVVSDTLQGDAINSSDRDVPSQGTEQRSQQTVPDAGSANNHSVKTDRNTDVDESISKVSQWQKSLESEQPEQPVPTPIPPELPAPSIKISTVEGDSDNEEAFFSTKDNLENSTRKSTGGPISFLKADKEEGIDSLSYRTPDASGRTSSLADVDDQNLETDEEAGVLRTPSPVDEVAKVSAGKPPLPRPRGLSFLPRSDSREDRSNGNTSPKTANRYSSFQDLRNFDGFNDEPEQKRRMSDAGYEKRHISFLPRGEDEEQQTTAAVADTNNKVRTAADSDRDSIGESVRSKHRSSTSEEGREMDFVSDSGLPDSDFGETVRGSSSEEELASTPPSNYLSQKRRGSEDESSKTLSKGKSDEDTVHEASAKEEDDDENETMMNWSPIFERKPLPARRFSNEGLFDDDEAGAKPTGFISFLKRSNSLGDTKNEAENDHDKITRNVQNYKKQRLRTSSFDFSAFDNEDTVPVKEEPADNSKDDIEMEDVAKKSVTSPIDTPFFSFLNFGRKDTDKEIEKMETDDNDRDETQSAAGLKKVPSEDFWAEIGNGDVETIKLKRQESNQSVDFWSEIPTGDDHVVPKKPTAAKEEDAQSLDVWSELGKGQSKPQSTLQEKSSPVSEESPDFWRERNTEESTSTVKRAKIDDNEFNGFWADVEADNEAKSPVIEVKEEVEDIWAGRPSTPPPRNLSPFAETSSSRQPEVEKQDDVEDIWADRPSTPPPRSVSPFFETLQQNREDEENKSPVLDVQEDVEDIWADRPSTPPPRNVSPYLETLQQNRKDEEHKSPAADAQEDVEDIWADRPSTPPPRSISPYLDTSRRSQEEERASRSPSPYPGGKAARPMTLPLGGSRPGNSEAQTDESASESKGSPTFGHTDAKEESTRSPPTPTIPVPKRRLSLLRQRSQDDQLGSSEQLSPAPLSFLPRTNSSEKELVDLADVPSTPKSPSPKNMASLPPIMRRSPSPSPKRSRGSVDSGTTTPPRSPGSRGIKFFPSEAVYPKKDSPTSPLSPERSPSVERAQPISFLRSDSTEGNPSSPHRSPYRRLHSSSPNVEPAAATTPSVAPLSFLKPEDRAPEEKPAVKPLSFLQPETKADQPRIQTHQSKSDSTQYTAPASKPISFLSTTLDSLSTLPAAKPVTTTPISFLTTTADGSPSATVDILPKSPRTPAASTSPSSRASPFDFLRQKSEQKGEPPSHVANVEIKPKSSSVTPISFLQPQAEPSRGRATSVEISDQPEIPGGIPPTLRQRSQSHGREDKEGETGTVRRRRREAEEPLPGLPVIVSAKDRFLAKVQETAAQPAETAVAFGGRRRSSVLKGVVEPLSAEEQAEQLAKLEASKEAARLRNVEREKREQEELVKKKKAEEERLLRLEEERKERAEQERIRREEAVKRREEERIRDEKRQLEEKERRAEEHRLWQEKEKQRAEEERVREEKRRALREEKRIKEEAEKAALEKVRKEKEAADAKKQKEREEEQLRLKRIEEKRLAEMERRRKDEEERKAEQQRKQAEREAKQHEAEEKRRKELDELRAKEEAERQRLAAEKKRIEEQKKQFEEEERKRAEDRRRKDEEERKRREEERQRRKELELAKYEEKFAKTAEHKKELTETSLRHVESLEDIERRKKDLALLKEVGKKESERIRQMTEEEKQKILTEKKNKPIQEDPSLALPARRDRTKELPIVEIEKPKESKGASKLKDKWEQKAEQAAPVQRSFQAPRNSPDKSIKPPYNSSVRTSPDKTIKPPYGVSSRGSPDKSIKQPYNNSSSRLSPEKSIKPAAPPVADRNMASVQVKTVNIIKSPVRDQSSVGAEQKVQVGGQKPAQTLQSPTAQPVAQKATPTSGPQSGQAAMGAQQPATGQPAVVAKPAKSDGKIQSRFIGGVTDIDDLFGSNKDFLKTARTGSQERGEERSPAGQQRSGRSGQVPLDLPKAQQQQQQRYGQQSLANEPMSPKVPCVTLEKKDYMRKRVWHELQRCLQPNVDIFLDLPALPDPMLGSGQTYYDIFGFPPKAQYCKKHAKVDDCALQLWRYNDAGQLETSTYLDLDSSINEQREEFDGFFQNRRNAMVIRTSLTVRVHTIIEKLLHADGRELRRALFSLKQIFQDDKDLVHEFVTHDGLDCLLKVGSEADHNYQNYILRALGQVMLYVDGMNGVIQHGDTVRWLYSLLGSKYRLVQKTALKLLLVFVEYAESNCELLVEAIDSVDKENREKPWTNVMKILNEKEPSDPELIVFAMTLINMTVQGIPDKDTYYDVVDSLEQLGLAEASEYHRKRKGTDTDLLQQIDLFDAVLKHEDGMQNALPDQPNVRQQPRTKKMGEERKSRRHGGASTTSSSKPSDKQNGVKPISFLQPDSAKTNGAPGSTLRKRSESPYADPAEQRRNHLATPSPNRGRDSSYDSRRDSNSSVSSYGGPSPRGSATDFNTAANELNAAQAGDARGAPRPYGAPMKPAATPEPQKSAGPPFARPALPTMKGKAEEKPAEAAAPARRDSLSADKKSWAMGMMYSTPDKDKAGVKSPSAATSPVPPGPAASAVTPIKFPAPATTTPAAPAPSSGGTSLADKLAKARGGMGATPEAPEVSKEDHKNALAGAIAKNQFKRQESKDVPTSNGLQVSPPAATKSEADQRWEELERSFKRPLKLDEMDFTDLGATDDVDITAPQAFMMGGAGGPPPPPGGAPPGPPPPPGFGPPAPPGAPPGPPPPPGFGPPPPPPSGGPPGPPPPPGLAPPPPGPPGSRSASPAPGKVPGKDKKTVKVFWKETKSVGLPPAIAKEGTIWDNVKPVDIDKSKLESLFEMKQKEAANKVSDKDKKAKDVVVLDTKRSNAINIALTKLPPPRTIKTAILKMDSSIMSKEGIEKILTGLLPTEEEKNKILEAQMSNPELPLASAEQFLVTLSAIQELVPRIKLWLFQLDYTTTEKEVAEPLLDLKTGMDKLKANVTFKHILGTLLAVGNFLNGVEAKGFQIDFLTKVPEVKDTGEKKQTLMHHVCEMVQEKFPQSSDLYSEIGEISRCAKVDFDELKTSLDKMENECKASWDHLKAIAKHDADIKQKMTVFLTDAAERIMILKKVYTRVMNRYHKFLVWMGLPVTQSKETKPNQFCRIISEFALEYRTTKERIQQDKQKKMKYKERKRTRGKLITEDGPFASKSPSPRPDAPEDQALTSLLRNGAANDTKVANTHGVKVRTRQSFEPNRLAAPGAASTGAASDVSDEDDAMLESLVKNATGSRKAPADRAAQRKAPSRIVNRKSLRRTRTLKLDEVDMPSN</sequence>
<feature type="region of interest" description="Disordered" evidence="2">
    <location>
        <begin position="704"/>
        <end position="726"/>
    </location>
</feature>
<feature type="compositionally biased region" description="Polar residues" evidence="2">
    <location>
        <begin position="1946"/>
        <end position="1955"/>
    </location>
</feature>
<dbReference type="InterPro" id="IPR042201">
    <property type="entry name" value="FH2_Formin_sf"/>
</dbReference>
<feature type="compositionally biased region" description="Low complexity" evidence="2">
    <location>
        <begin position="3376"/>
        <end position="3387"/>
    </location>
</feature>
<dbReference type="STRING" id="947166.A0A1D1VTT2"/>
<dbReference type="InterPro" id="IPR011989">
    <property type="entry name" value="ARM-like"/>
</dbReference>
<dbReference type="Pfam" id="PF24959">
    <property type="entry name" value="FH3_FHOD1-3"/>
    <property type="match status" value="1"/>
</dbReference>
<feature type="region of interest" description="Disordered" evidence="2">
    <location>
        <begin position="3296"/>
        <end position="3446"/>
    </location>
</feature>
<feature type="region of interest" description="Disordered" evidence="2">
    <location>
        <begin position="1822"/>
        <end position="2057"/>
    </location>
</feature>
<feature type="compositionally biased region" description="Basic and acidic residues" evidence="2">
    <location>
        <begin position="487"/>
        <end position="496"/>
    </location>
</feature>
<feature type="region of interest" description="Disordered" evidence="2">
    <location>
        <begin position="755"/>
        <end position="838"/>
    </location>
</feature>
<feature type="compositionally biased region" description="Low complexity" evidence="2">
    <location>
        <begin position="17"/>
        <end position="29"/>
    </location>
</feature>
<feature type="region of interest" description="Disordered" evidence="2">
    <location>
        <begin position="2084"/>
        <end position="2136"/>
    </location>
</feature>
<dbReference type="Pfam" id="PF02181">
    <property type="entry name" value="FH2"/>
    <property type="match status" value="1"/>
</dbReference>
<feature type="compositionally biased region" description="Low complexity" evidence="2">
    <location>
        <begin position="156"/>
        <end position="167"/>
    </location>
</feature>
<feature type="compositionally biased region" description="Pro residues" evidence="2">
    <location>
        <begin position="265"/>
        <end position="276"/>
    </location>
</feature>
<evidence type="ECO:0000313" key="5">
    <source>
        <dbReference type="EMBL" id="GAV04927.1"/>
    </source>
</evidence>
<dbReference type="FunFam" id="1.25.10.10:FF:000056">
    <property type="entry name" value="FH1/FH2 domain-containing protein 3 isoform X1"/>
    <property type="match status" value="1"/>
</dbReference>
<feature type="compositionally biased region" description="Basic and acidic residues" evidence="2">
    <location>
        <begin position="1822"/>
        <end position="1849"/>
    </location>
</feature>
<feature type="compositionally biased region" description="Basic and acidic residues" evidence="2">
    <location>
        <begin position="2803"/>
        <end position="2824"/>
    </location>
</feature>
<feature type="region of interest" description="Disordered" evidence="2">
    <location>
        <begin position="1558"/>
        <end position="1625"/>
    </location>
</feature>
<feature type="domain" description="GBD/FH3" evidence="3">
    <location>
        <begin position="2170"/>
        <end position="2583"/>
    </location>
</feature>
<feature type="compositionally biased region" description="Low complexity" evidence="2">
    <location>
        <begin position="2712"/>
        <end position="2734"/>
    </location>
</feature>
<feature type="region of interest" description="Disordered" evidence="2">
    <location>
        <begin position="1323"/>
        <end position="1469"/>
    </location>
</feature>
<organism evidence="5 6">
    <name type="scientific">Ramazzottius varieornatus</name>
    <name type="common">Water bear</name>
    <name type="synonym">Tardigrade</name>
    <dbReference type="NCBI Taxonomy" id="947166"/>
    <lineage>
        <taxon>Eukaryota</taxon>
        <taxon>Metazoa</taxon>
        <taxon>Ecdysozoa</taxon>
        <taxon>Tardigrada</taxon>
        <taxon>Eutardigrada</taxon>
        <taxon>Parachela</taxon>
        <taxon>Hypsibioidea</taxon>
        <taxon>Ramazzottiidae</taxon>
        <taxon>Ramazzottius</taxon>
    </lineage>
</organism>
<feature type="compositionally biased region" description="Polar residues" evidence="2">
    <location>
        <begin position="453"/>
        <end position="465"/>
    </location>
</feature>
<keyword evidence="1" id="KW-0009">Actin-binding</keyword>
<dbReference type="GO" id="GO:0005856">
    <property type="term" value="C:cytoskeleton"/>
    <property type="evidence" value="ECO:0007669"/>
    <property type="project" value="TreeGrafter"/>
</dbReference>
<feature type="compositionally biased region" description="Polar residues" evidence="2">
    <location>
        <begin position="190"/>
        <end position="207"/>
    </location>
</feature>
<feature type="compositionally biased region" description="Low complexity" evidence="2">
    <location>
        <begin position="1352"/>
        <end position="1368"/>
    </location>
</feature>
<accession>A0A1D1VTT2</accession>
<feature type="compositionally biased region" description="Polar residues" evidence="2">
    <location>
        <begin position="50"/>
        <end position="61"/>
    </location>
</feature>
<feature type="region of interest" description="Disordered" evidence="2">
    <location>
        <begin position="2480"/>
        <end position="2933"/>
    </location>
</feature>
<dbReference type="InterPro" id="IPR041387">
    <property type="entry name" value="FHOD1_GBD_N"/>
</dbReference>
<dbReference type="PROSITE" id="PS51232">
    <property type="entry name" value="GBD_FH3"/>
    <property type="match status" value="1"/>
</dbReference>
<dbReference type="PANTHER" id="PTHR45920">
    <property type="entry name" value="FORMIN HOMOLOGY 2 DOMAIN CONTAINING, ISOFORM I"/>
    <property type="match status" value="1"/>
</dbReference>
<feature type="compositionally biased region" description="Polar residues" evidence="2">
    <location>
        <begin position="131"/>
        <end position="150"/>
    </location>
</feature>
<dbReference type="InterPro" id="IPR056771">
    <property type="entry name" value="FH3_FHOD1-3-like"/>
</dbReference>
<dbReference type="SUPFAM" id="SSF48371">
    <property type="entry name" value="ARM repeat"/>
    <property type="match status" value="1"/>
</dbReference>
<dbReference type="InterPro" id="IPR016024">
    <property type="entry name" value="ARM-type_fold"/>
</dbReference>
<feature type="compositionally biased region" description="Acidic residues" evidence="2">
    <location>
        <begin position="344"/>
        <end position="356"/>
    </location>
</feature>
<dbReference type="GO" id="GO:0005737">
    <property type="term" value="C:cytoplasm"/>
    <property type="evidence" value="ECO:0007669"/>
    <property type="project" value="TreeGrafter"/>
</dbReference>
<feature type="compositionally biased region" description="Polar residues" evidence="2">
    <location>
        <begin position="795"/>
        <end position="809"/>
    </location>
</feature>
<feature type="compositionally biased region" description="Basic residues" evidence="2">
    <location>
        <begin position="3425"/>
        <end position="3435"/>
    </location>
</feature>
<dbReference type="Pfam" id="PF18382">
    <property type="entry name" value="Formin_GBD_N"/>
    <property type="match status" value="1"/>
</dbReference>
<dbReference type="Gene3D" id="1.20.58.2220">
    <property type="entry name" value="Formin, FH2 domain"/>
    <property type="match status" value="1"/>
</dbReference>
<gene>
    <name evidence="5" type="primary">RvY_15127-1</name>
    <name evidence="5" type="synonym">RvY_15127.1</name>
    <name evidence="5" type="ORF">RvY_15127</name>
</gene>
<feature type="compositionally biased region" description="Low complexity" evidence="2">
    <location>
        <begin position="1142"/>
        <end position="1151"/>
    </location>
</feature>
<feature type="compositionally biased region" description="Low complexity" evidence="2">
    <location>
        <begin position="77"/>
        <end position="94"/>
    </location>
</feature>